<dbReference type="Pfam" id="PF13116">
    <property type="entry name" value="YhdP"/>
    <property type="match status" value="1"/>
</dbReference>
<accession>W9V9G4</accession>
<organism evidence="2 3">
    <name type="scientific">Nitrincola nitratireducens</name>
    <dbReference type="NCBI Taxonomy" id="1229521"/>
    <lineage>
        <taxon>Bacteria</taxon>
        <taxon>Pseudomonadati</taxon>
        <taxon>Pseudomonadota</taxon>
        <taxon>Gammaproteobacteria</taxon>
        <taxon>Oceanospirillales</taxon>
        <taxon>Oceanospirillaceae</taxon>
        <taxon>Nitrincola</taxon>
    </lineage>
</organism>
<evidence type="ECO:0000313" key="3">
    <source>
        <dbReference type="Proteomes" id="UP000019464"/>
    </source>
</evidence>
<gene>
    <name evidence="2" type="ORF">D791_00053</name>
</gene>
<dbReference type="STRING" id="1229521.D791_00053"/>
<dbReference type="Proteomes" id="UP000019464">
    <property type="component" value="Unassembled WGS sequence"/>
</dbReference>
<dbReference type="NCBIfam" id="TIGR02099">
    <property type="entry name" value="YhdP family protein"/>
    <property type="match status" value="1"/>
</dbReference>
<name>W9V9G4_9GAMM</name>
<protein>
    <recommendedName>
        <fullName evidence="1">YhdP central domain-containing protein</fullName>
    </recommendedName>
</protein>
<dbReference type="PANTHER" id="PTHR38690:SF1">
    <property type="entry name" value="PROTEASE"/>
    <property type="match status" value="1"/>
</dbReference>
<sequence>MRMKNLVRISARILLWLIFTLCLLTLLARLALTLVANNEALVLTHASPYLRGEVHSGDLEVSVWRRHPQLSLSQLDWMATDETAHLQRLNVDSISAEIDLLSSLWHRSLVFKTLVLQGASVDFTITDRDSDDVSHDEATSASTPRFLAGLIHSSLAIENLALNVKHENEQRQIDVLHLSAGPSEKGLAMQGRLRLPRLISDDSIVEFGIHLPNVGELATLASEFQLYVNVEDLELERVGFLLPALDIKDLPARLSTQVWLSIESGQLIDAQGSLSVSDWQPHFLAEPLQATAYFQGTVAENEARIQLMSADLQLPDAALRLEQLKMNFALDSDANWALRLLQLDALDLGELNKLISFARELPEDVGPLLSDLSPAGQLRQLQLYFADLADWKSFIFSAELDQVSVSAWDEAPEARGVVGRLEASWQVGRVVLESGEFYLNFPQLFDQGWSYTHASGEIDWSWNDDAMKIGSNVLALKNDQVDAKGRFSLYRPFDKAEQVELSLMIGMANSQALQAEFYTPPVIGHELHAWLMGAIKGGAVNRAGLVIHAGLRSEAPSLPLSVQLFFDVDDARFAFLPEWPAIEDAKFFLHLRDTELRVDIAQGRLMDTKVNNAWVYMPPDAQRLYVGAPLEGDLSDITQLLKGPLGLAHEVADWHFSGQASTALQLVVPLNDQDSVKVDFKGTLHSAAVASDALELLLEKITGELSYSTDTGFSAPRLSGQFWGQPFQASVETNTNKTLIDLASRVEMPQLTRWMAMDTLNDSLSGQTDYRASVVLCGDTDCPKVSFESNLEGVSIQGPKGLHKSAADVRPLRVEIQPENTQFRVDYHDQFAALYNYGTSPRGMLRIGSGEVNLPELPGLEIEGRLSYLDADILDEWSSWIAFHIPKVSHVSSREEGVSSFPVTRLSIRVAEAVMAGQTFSNIQVAMRRLLTEPSLHFQLSSDQATGVLTQDNANQPWSLSLNELALTFKPQRKTEASLGSVEPLLTQSLLQRMPILNVDIERLELNEKNIGHWRFELMPASDHLKVHQIDASLMQMSLTGQLDWFVDPAQNSRLQLRLMGSELQNILKSWSDESAIEAKSIDAIADFTWLGGAEAFKLSALDGRFAFSAEQGRIVESGMGANFLRVFGILNLNTLSRRLKLDFSDLLKKGLVFDTMAAAYSLKQGLASTMDPLKLTGPSATMTISGSLNFHNDQFDKMIEVNIPLGSNLTLGAVLLGAPQVAGAIFLVDRIMGDQIEKMTRIRYRLTGTLDDPVIQLVGQASSTSDE</sequence>
<dbReference type="PANTHER" id="PTHR38690">
    <property type="entry name" value="PROTEASE-RELATED"/>
    <property type="match status" value="1"/>
</dbReference>
<keyword evidence="3" id="KW-1185">Reference proteome</keyword>
<dbReference type="AlphaFoldDB" id="W9V9G4"/>
<dbReference type="EMBL" id="AONB01000001">
    <property type="protein sequence ID" value="EXJ12712.1"/>
    <property type="molecule type" value="Genomic_DNA"/>
</dbReference>
<reference evidence="3" key="1">
    <citation type="submission" date="2012-11" db="EMBL/GenBank/DDBJ databases">
        <authorList>
            <person name="Singh A."/>
            <person name="Pinnaka A.K."/>
            <person name="Vaidya B."/>
        </authorList>
    </citation>
    <scope>NUCLEOTIDE SEQUENCE [LARGE SCALE GENOMIC DNA]</scope>
    <source>
        <strain evidence="3">AK23</strain>
    </source>
</reference>
<evidence type="ECO:0000313" key="2">
    <source>
        <dbReference type="EMBL" id="EXJ12712.1"/>
    </source>
</evidence>
<dbReference type="InterPro" id="IPR025263">
    <property type="entry name" value="YhdP_central"/>
</dbReference>
<dbReference type="PATRIC" id="fig|1229521.3.peg.56"/>
<reference evidence="2 3" key="2">
    <citation type="journal article" date="2015" name="Syst. Appl. Microbiol.">
        <title>Nitrincola nitratireducens sp. nov. isolated from a haloalkaline crater lake.</title>
        <authorList>
            <person name="Singh A."/>
            <person name="Vaidya B."/>
            <person name="Tanuku N.R."/>
            <person name="Pinnaka A.K."/>
        </authorList>
    </citation>
    <scope>NUCLEOTIDE SEQUENCE [LARGE SCALE GENOMIC DNA]</scope>
    <source>
        <strain evidence="2 3">AK23</strain>
    </source>
</reference>
<feature type="domain" description="YhdP central" evidence="1">
    <location>
        <begin position="3"/>
        <end position="1256"/>
    </location>
</feature>
<proteinExistence type="predicted"/>
<dbReference type="InterPro" id="IPR011836">
    <property type="entry name" value="YhdP"/>
</dbReference>
<comment type="caution">
    <text evidence="2">The sequence shown here is derived from an EMBL/GenBank/DDBJ whole genome shotgun (WGS) entry which is preliminary data.</text>
</comment>
<evidence type="ECO:0000259" key="1">
    <source>
        <dbReference type="Pfam" id="PF13116"/>
    </source>
</evidence>